<dbReference type="GO" id="GO:0006397">
    <property type="term" value="P:mRNA processing"/>
    <property type="evidence" value="ECO:0007669"/>
    <property type="project" value="UniProtKB-KW"/>
</dbReference>
<dbReference type="FunFam" id="3.30.70.330:FF:000039">
    <property type="entry name" value="U1 small nuclear ribonucleoprotein A"/>
    <property type="match status" value="1"/>
</dbReference>
<comment type="caution">
    <text evidence="18">The sequence shown here is derived from an EMBL/GenBank/DDBJ whole genome shotgun (WGS) entry which is preliminary data.</text>
</comment>
<proteinExistence type="inferred from homology"/>
<evidence type="ECO:0000313" key="18">
    <source>
        <dbReference type="EMBL" id="POS72663.1"/>
    </source>
</evidence>
<keyword evidence="19" id="KW-1185">Reference proteome</keyword>
<feature type="domain" description="RRM" evidence="17">
    <location>
        <begin position="335"/>
        <end position="414"/>
    </location>
</feature>
<keyword evidence="7" id="KW-0677">Repeat</keyword>
<dbReference type="GO" id="GO:0008380">
    <property type="term" value="P:RNA splicing"/>
    <property type="evidence" value="ECO:0007669"/>
    <property type="project" value="UniProtKB-KW"/>
</dbReference>
<keyword evidence="11" id="KW-0408">Iron</keyword>
<evidence type="ECO:0000313" key="19">
    <source>
        <dbReference type="Proteomes" id="UP000094444"/>
    </source>
</evidence>
<dbReference type="AlphaFoldDB" id="A0A2P5HQX0"/>
<evidence type="ECO:0000256" key="3">
    <source>
        <dbReference type="ARBA" id="ARBA00007243"/>
    </source>
</evidence>
<keyword evidence="4" id="KW-0507">mRNA processing</keyword>
<dbReference type="SUPFAM" id="SSF51197">
    <property type="entry name" value="Clavaminate synthase-like"/>
    <property type="match status" value="1"/>
</dbReference>
<comment type="similarity">
    <text evidence="3">Belongs to the RRM U1 A/B'' family.</text>
</comment>
<evidence type="ECO:0000256" key="4">
    <source>
        <dbReference type="ARBA" id="ARBA00022664"/>
    </source>
</evidence>
<evidence type="ECO:0000256" key="16">
    <source>
        <dbReference type="SAM" id="MobiDB-lite"/>
    </source>
</evidence>
<evidence type="ECO:0000256" key="10">
    <source>
        <dbReference type="ARBA" id="ARBA00023002"/>
    </source>
</evidence>
<reference evidence="18" key="1">
    <citation type="submission" date="2017-09" db="EMBL/GenBank/DDBJ databases">
        <title>Polyketide synthases of a Diaporthe helianthi virulent isolate.</title>
        <authorList>
            <person name="Baroncelli R."/>
        </authorList>
    </citation>
    <scope>NUCLEOTIDE SEQUENCE [LARGE SCALE GENOMIC DNA]</scope>
    <source>
        <strain evidence="18">7/96</strain>
    </source>
</reference>
<keyword evidence="13" id="KW-0539">Nucleus</keyword>
<evidence type="ECO:0000256" key="8">
    <source>
        <dbReference type="ARBA" id="ARBA00022884"/>
    </source>
</evidence>
<dbReference type="Pfam" id="PF00076">
    <property type="entry name" value="RRM_1"/>
    <property type="match status" value="2"/>
</dbReference>
<evidence type="ECO:0000256" key="5">
    <source>
        <dbReference type="ARBA" id="ARBA00022723"/>
    </source>
</evidence>
<dbReference type="InterPro" id="IPR042098">
    <property type="entry name" value="TauD-like_sf"/>
</dbReference>
<dbReference type="GO" id="GO:0030532">
    <property type="term" value="C:small nuclear ribonucleoprotein complex"/>
    <property type="evidence" value="ECO:0007669"/>
    <property type="project" value="UniProtKB-ARBA"/>
</dbReference>
<dbReference type="PANTHER" id="PTHR43779:SF3">
    <property type="entry name" value="(3R)-3-[(CARBOXYMETHYL)AMINO]FATTY ACID OXYGENASE_DECARBOXYLASE"/>
    <property type="match status" value="1"/>
</dbReference>
<sequence length="568" mass="63555">MSSSLQINRLHPTFGAEIEGIDFSRPISDEQTTEIKDTVAQYGVCVFRGTSLDDESQVAFARKFGDVERLIGTPAEQSRLKSLELTDQSNLEVDGTLLDPTSMKALSNKGNELFHVDGSYNVRRTRFSILRACEIPPLEAGGNTEFADTRTAFSELDASWRDELLSKDYVARHSFWHSRKTASPEGLAKLEPDRYPFSRHKLVQTHQPSQRMNLYIPSHIRSIEGLSDEESAGKLAFLRSHVAQKKYTLSIEWLNVGDLVIWDNTCTLHRATGLKGAFRRDMRRCGVFDDGTDAYGLNPQNDDLNFAFDKDVMFDIVRWHLGPQAGSEGRRGFRGPVYVRNLEERVKIDPLKNALREIFSEFGNVIDIVAKTNLKAKGQAFIVFDNHESAKQAADEADGFDLFEKPMQVALARSRSDATVQKFGTEEDFEQHKRRRAAEKDKKKALEAEQQRLKRPAPGGEQSGRPSKAARGAGLKPTGPAAAAVVPDEYLPPNKILFVQNLPDDSDAVTLTNLFGRFEGFREVRMVPGRRGIAFVEYENEAGAIAARENLAGTQLGGKNIKVTYQRQ</sequence>
<feature type="compositionally biased region" description="Basic and acidic residues" evidence="16">
    <location>
        <begin position="438"/>
        <end position="452"/>
    </location>
</feature>
<dbReference type="SMART" id="SM00360">
    <property type="entry name" value="RRM"/>
    <property type="match status" value="2"/>
</dbReference>
<evidence type="ECO:0000256" key="13">
    <source>
        <dbReference type="ARBA" id="ARBA00023242"/>
    </source>
</evidence>
<evidence type="ECO:0000256" key="12">
    <source>
        <dbReference type="ARBA" id="ARBA00023187"/>
    </source>
</evidence>
<dbReference type="EMBL" id="MAVT02000953">
    <property type="protein sequence ID" value="POS72663.1"/>
    <property type="molecule type" value="Genomic_DNA"/>
</dbReference>
<keyword evidence="10" id="KW-0560">Oxidoreductase</keyword>
<evidence type="ECO:0000256" key="7">
    <source>
        <dbReference type="ARBA" id="ARBA00022737"/>
    </source>
</evidence>
<accession>A0A2P5HQX0</accession>
<feature type="domain" description="RRM" evidence="17">
    <location>
        <begin position="495"/>
        <end position="568"/>
    </location>
</feature>
<dbReference type="FunFam" id="3.30.70.330:FF:000029">
    <property type="entry name" value="U2 small nuclear ribonucleoprotein B"/>
    <property type="match status" value="1"/>
</dbReference>
<dbReference type="Gene3D" id="3.30.70.330">
    <property type="match status" value="2"/>
</dbReference>
<dbReference type="InterPro" id="IPR003819">
    <property type="entry name" value="TauD/TfdA-like"/>
</dbReference>
<feature type="region of interest" description="Disordered" evidence="16">
    <location>
        <begin position="422"/>
        <end position="480"/>
    </location>
</feature>
<dbReference type="InterPro" id="IPR051178">
    <property type="entry name" value="TfdA_dioxygenase"/>
</dbReference>
<dbReference type="Proteomes" id="UP000094444">
    <property type="component" value="Unassembled WGS sequence"/>
</dbReference>
<evidence type="ECO:0000259" key="17">
    <source>
        <dbReference type="PROSITE" id="PS50102"/>
    </source>
</evidence>
<keyword evidence="6" id="KW-0747">Spliceosome</keyword>
<dbReference type="InParanoid" id="A0A2P5HQX0"/>
<dbReference type="OrthoDB" id="5818554at2759"/>
<dbReference type="SUPFAM" id="SSF54928">
    <property type="entry name" value="RNA-binding domain, RBD"/>
    <property type="match status" value="1"/>
</dbReference>
<dbReference type="GO" id="GO:0046872">
    <property type="term" value="F:metal ion binding"/>
    <property type="evidence" value="ECO:0007669"/>
    <property type="project" value="UniProtKB-KW"/>
</dbReference>
<evidence type="ECO:0000256" key="11">
    <source>
        <dbReference type="ARBA" id="ARBA00023004"/>
    </source>
</evidence>
<dbReference type="InterPro" id="IPR035979">
    <property type="entry name" value="RBD_domain_sf"/>
</dbReference>
<evidence type="ECO:0000256" key="1">
    <source>
        <dbReference type="ARBA" id="ARBA00004123"/>
    </source>
</evidence>
<dbReference type="PANTHER" id="PTHR43779">
    <property type="entry name" value="DIOXYGENASE RV0097-RELATED"/>
    <property type="match status" value="1"/>
</dbReference>
<gene>
    <name evidence="18" type="ORF">DHEL01_v208944</name>
</gene>
<organism evidence="18 19">
    <name type="scientific">Diaporthe helianthi</name>
    <dbReference type="NCBI Taxonomy" id="158607"/>
    <lineage>
        <taxon>Eukaryota</taxon>
        <taxon>Fungi</taxon>
        <taxon>Dikarya</taxon>
        <taxon>Ascomycota</taxon>
        <taxon>Pezizomycotina</taxon>
        <taxon>Sordariomycetes</taxon>
        <taxon>Sordariomycetidae</taxon>
        <taxon>Diaporthales</taxon>
        <taxon>Diaporthaceae</taxon>
        <taxon>Diaporthe</taxon>
    </lineage>
</organism>
<evidence type="ECO:0000256" key="9">
    <source>
        <dbReference type="ARBA" id="ARBA00022964"/>
    </source>
</evidence>
<evidence type="ECO:0000256" key="15">
    <source>
        <dbReference type="PROSITE-ProRule" id="PRU00176"/>
    </source>
</evidence>
<dbReference type="Pfam" id="PF02668">
    <property type="entry name" value="TauD"/>
    <property type="match status" value="1"/>
</dbReference>
<dbReference type="CDD" id="cd12247">
    <property type="entry name" value="RRM2_U1A_like"/>
    <property type="match status" value="1"/>
</dbReference>
<comment type="subcellular location">
    <subcellularLocation>
        <location evidence="1">Nucleus</location>
    </subcellularLocation>
</comment>
<evidence type="ECO:0000256" key="6">
    <source>
        <dbReference type="ARBA" id="ARBA00022728"/>
    </source>
</evidence>
<name>A0A2P5HQX0_DIAHE</name>
<evidence type="ECO:0000256" key="2">
    <source>
        <dbReference type="ARBA" id="ARBA00005896"/>
    </source>
</evidence>
<dbReference type="InterPro" id="IPR000504">
    <property type="entry name" value="RRM_dom"/>
</dbReference>
<dbReference type="Gene3D" id="3.60.130.10">
    <property type="entry name" value="Clavaminate synthase-like"/>
    <property type="match status" value="1"/>
</dbReference>
<keyword evidence="12" id="KW-0508">mRNA splicing</keyword>
<comment type="similarity">
    <text evidence="2">Belongs to the TfdA dioxygenase family.</text>
</comment>
<keyword evidence="5" id="KW-0479">Metal-binding</keyword>
<keyword evidence="8 15" id="KW-0694">RNA-binding</keyword>
<dbReference type="STRING" id="158607.A0A2P5HQX0"/>
<dbReference type="GO" id="GO:0051213">
    <property type="term" value="F:dioxygenase activity"/>
    <property type="evidence" value="ECO:0007669"/>
    <property type="project" value="UniProtKB-KW"/>
</dbReference>
<dbReference type="GO" id="GO:0003723">
    <property type="term" value="F:RNA binding"/>
    <property type="evidence" value="ECO:0007669"/>
    <property type="project" value="UniProtKB-UniRule"/>
</dbReference>
<dbReference type="GO" id="GO:0005681">
    <property type="term" value="C:spliceosomal complex"/>
    <property type="evidence" value="ECO:0007669"/>
    <property type="project" value="UniProtKB-KW"/>
</dbReference>
<dbReference type="PROSITE" id="PS50102">
    <property type="entry name" value="RRM"/>
    <property type="match status" value="2"/>
</dbReference>
<evidence type="ECO:0000256" key="14">
    <source>
        <dbReference type="ARBA" id="ARBA00023274"/>
    </source>
</evidence>
<dbReference type="InterPro" id="IPR012677">
    <property type="entry name" value="Nucleotide-bd_a/b_plait_sf"/>
</dbReference>
<protein>
    <submittedName>
        <fullName evidence="18">RNA recognition domain-containing protein</fullName>
    </submittedName>
</protein>
<keyword evidence="14" id="KW-0687">Ribonucleoprotein</keyword>
<keyword evidence="9" id="KW-0223">Dioxygenase</keyword>